<dbReference type="RefSeq" id="WP_050726220.1">
    <property type="nucleotide sequence ID" value="NZ_CP012332.1"/>
</dbReference>
<protein>
    <recommendedName>
        <fullName evidence="4">Phosphate-selective porin O and P</fullName>
    </recommendedName>
</protein>
<keyword evidence="3" id="KW-1185">Reference proteome</keyword>
<dbReference type="STRING" id="1391653.AKJ08_2375"/>
<dbReference type="Gene3D" id="2.40.160.10">
    <property type="entry name" value="Porin"/>
    <property type="match status" value="1"/>
</dbReference>
<keyword evidence="1" id="KW-0732">Signal</keyword>
<gene>
    <name evidence="2" type="ORF">AKJ08_2375</name>
</gene>
<dbReference type="EMBL" id="CP012332">
    <property type="protein sequence ID" value="AKU91988.1"/>
    <property type="molecule type" value="Genomic_DNA"/>
</dbReference>
<sequence length="396" mass="43853">MATAKRRGGWLSCCVAIATAFLAASSAAEPSSDDVAGWDPVEGGFILRSPDGAYSFRPGLQSGYRFEPTWLNGESQPQPQFFVVRPYATGSLYRKWIRYSAVAEFNASPPYLLDYVVDARPVEAIGIQVGQQLTPFSRQEWRAPPQLLFPEWDIVADYFATGRNKGALVYGNVGEGRFEYWAGAYIGSPVRQFLNFPGNYLYEFRTTFSPLGPVGPTEMPFALNPNVPFRYSFSLQGYVAKMQVTTSQLDPVTGLIVTMPTDDRPRLLAGGIDFGLQWDRLSFFSEAYVRRTRPGDGSESFVSVGAWAQLGYIVYGRTVALGARWSWLDPSSHLGHDQFNRIEGLIAWLVDPTHLHLQLRYGIAHQEAPTGDLDSVPLIAPTGTSQTLTLQAGVFF</sequence>
<evidence type="ECO:0000313" key="3">
    <source>
        <dbReference type="Proteomes" id="UP000055590"/>
    </source>
</evidence>
<dbReference type="InterPro" id="IPR023614">
    <property type="entry name" value="Porin_dom_sf"/>
</dbReference>
<feature type="signal peptide" evidence="1">
    <location>
        <begin position="1"/>
        <end position="28"/>
    </location>
</feature>
<name>A0A0K1PEM7_9BACT</name>
<proteinExistence type="predicted"/>
<accession>A0A0K1PEM7</accession>
<reference evidence="2 3" key="1">
    <citation type="submission" date="2015-08" db="EMBL/GenBank/DDBJ databases">
        <authorList>
            <person name="Babu N.S."/>
            <person name="Beckwith C.J."/>
            <person name="Beseler K.G."/>
            <person name="Brison A."/>
            <person name="Carone J.V."/>
            <person name="Caskin T.P."/>
            <person name="Diamond M."/>
            <person name="Durham M.E."/>
            <person name="Foxe J.M."/>
            <person name="Go M."/>
            <person name="Henderson B.A."/>
            <person name="Jones I.B."/>
            <person name="McGettigan J.A."/>
            <person name="Micheletti S.J."/>
            <person name="Nasrallah M.E."/>
            <person name="Ortiz D."/>
            <person name="Piller C.R."/>
            <person name="Privatt S.R."/>
            <person name="Schneider S.L."/>
            <person name="Sharp S."/>
            <person name="Smith T.C."/>
            <person name="Stanton J.D."/>
            <person name="Ullery H.E."/>
            <person name="Wilson R.J."/>
            <person name="Serrano M.G."/>
            <person name="Buck G."/>
            <person name="Lee V."/>
            <person name="Wang Y."/>
            <person name="Carvalho R."/>
            <person name="Voegtly L."/>
            <person name="Shi R."/>
            <person name="Duckworth R."/>
            <person name="Johnson A."/>
            <person name="Loviza R."/>
            <person name="Walstead R."/>
            <person name="Shah Z."/>
            <person name="Kiflezghi M."/>
            <person name="Wade K."/>
            <person name="Ball S.L."/>
            <person name="Bradley K.W."/>
            <person name="Asai D.J."/>
            <person name="Bowman C.A."/>
            <person name="Russell D.A."/>
            <person name="Pope W.H."/>
            <person name="Jacobs-Sera D."/>
            <person name="Hendrix R.W."/>
            <person name="Hatfull G.F."/>
        </authorList>
    </citation>
    <scope>NUCLEOTIDE SEQUENCE [LARGE SCALE GENOMIC DNA]</scope>
    <source>
        <strain evidence="2 3">DSM 27710</strain>
    </source>
</reference>
<organism evidence="2 3">
    <name type="scientific">Vulgatibacter incomptus</name>
    <dbReference type="NCBI Taxonomy" id="1391653"/>
    <lineage>
        <taxon>Bacteria</taxon>
        <taxon>Pseudomonadati</taxon>
        <taxon>Myxococcota</taxon>
        <taxon>Myxococcia</taxon>
        <taxon>Myxococcales</taxon>
        <taxon>Cystobacterineae</taxon>
        <taxon>Vulgatibacteraceae</taxon>
        <taxon>Vulgatibacter</taxon>
    </lineage>
</organism>
<dbReference type="Proteomes" id="UP000055590">
    <property type="component" value="Chromosome"/>
</dbReference>
<dbReference type="KEGG" id="vin:AKJ08_2375"/>
<evidence type="ECO:0008006" key="4">
    <source>
        <dbReference type="Google" id="ProtNLM"/>
    </source>
</evidence>
<dbReference type="OrthoDB" id="5378462at2"/>
<dbReference type="AlphaFoldDB" id="A0A0K1PEM7"/>
<evidence type="ECO:0000256" key="1">
    <source>
        <dbReference type="SAM" id="SignalP"/>
    </source>
</evidence>
<evidence type="ECO:0000313" key="2">
    <source>
        <dbReference type="EMBL" id="AKU91988.1"/>
    </source>
</evidence>
<feature type="chain" id="PRO_5005465948" description="Phosphate-selective porin O and P" evidence="1">
    <location>
        <begin position="29"/>
        <end position="396"/>
    </location>
</feature>